<evidence type="ECO:0000313" key="7">
    <source>
        <dbReference type="Proteomes" id="UP001596274"/>
    </source>
</evidence>
<dbReference type="GO" id="GO:0009007">
    <property type="term" value="F:site-specific DNA-methyltransferase (adenine-specific) activity"/>
    <property type="evidence" value="ECO:0007669"/>
    <property type="project" value="UniProtKB-EC"/>
</dbReference>
<dbReference type="EMBL" id="JBHSWT010000435">
    <property type="protein sequence ID" value="MFC6771618.1"/>
    <property type="molecule type" value="Genomic_DNA"/>
</dbReference>
<dbReference type="InterPro" id="IPR050953">
    <property type="entry name" value="N4_N6_ade-DNA_methylase"/>
</dbReference>
<feature type="region of interest" description="Disordered" evidence="5">
    <location>
        <begin position="612"/>
        <end position="632"/>
    </location>
</feature>
<name>A0ABD5T7V3_9EURY</name>
<comment type="caution">
    <text evidence="6">The sequence shown here is derived from an EMBL/GenBank/DDBJ whole genome shotgun (WGS) entry which is preliminary data.</text>
</comment>
<dbReference type="GO" id="GO:0032259">
    <property type="term" value="P:methylation"/>
    <property type="evidence" value="ECO:0007669"/>
    <property type="project" value="UniProtKB-KW"/>
</dbReference>
<keyword evidence="7" id="KW-1185">Reference proteome</keyword>
<dbReference type="Proteomes" id="UP001596274">
    <property type="component" value="Unassembled WGS sequence"/>
</dbReference>
<dbReference type="EC" id="2.1.1.72" evidence="1"/>
<gene>
    <name evidence="6" type="primary">pglX</name>
    <name evidence="6" type="ORF">ACFQDD_08835</name>
</gene>
<dbReference type="PANTHER" id="PTHR33841:SF1">
    <property type="entry name" value="DNA METHYLTRANSFERASE A"/>
    <property type="match status" value="1"/>
</dbReference>
<reference evidence="6 7" key="1">
    <citation type="journal article" date="2019" name="Int. J. Syst. Evol. Microbiol.">
        <title>The Global Catalogue of Microorganisms (GCM) 10K type strain sequencing project: providing services to taxonomists for standard genome sequencing and annotation.</title>
        <authorList>
            <consortium name="The Broad Institute Genomics Platform"/>
            <consortium name="The Broad Institute Genome Sequencing Center for Infectious Disease"/>
            <person name="Wu L."/>
            <person name="Ma J."/>
        </authorList>
    </citation>
    <scope>NUCLEOTIDE SEQUENCE [LARGE SCALE GENOMIC DNA]</scope>
    <source>
        <strain evidence="6 7">PJ61</strain>
    </source>
</reference>
<evidence type="ECO:0000256" key="4">
    <source>
        <dbReference type="ARBA" id="ARBA00047942"/>
    </source>
</evidence>
<evidence type="ECO:0000256" key="1">
    <source>
        <dbReference type="ARBA" id="ARBA00011900"/>
    </source>
</evidence>
<dbReference type="AlphaFoldDB" id="A0ABD5T7V3"/>
<accession>A0ABD5T7V3</accession>
<feature type="compositionally biased region" description="Basic and acidic residues" evidence="5">
    <location>
        <begin position="612"/>
        <end position="622"/>
    </location>
</feature>
<dbReference type="NCBIfam" id="NF033454">
    <property type="entry name" value="BREX_5_MTaseX"/>
    <property type="match status" value="1"/>
</dbReference>
<evidence type="ECO:0000256" key="5">
    <source>
        <dbReference type="SAM" id="MobiDB-lite"/>
    </source>
</evidence>
<dbReference type="SUPFAM" id="SSF53335">
    <property type="entry name" value="S-adenosyl-L-methionine-dependent methyltransferases"/>
    <property type="match status" value="1"/>
</dbReference>
<organism evidence="6 7">
    <name type="scientific">Halorubrum pallidum</name>
    <dbReference type="NCBI Taxonomy" id="1526114"/>
    <lineage>
        <taxon>Archaea</taxon>
        <taxon>Methanobacteriati</taxon>
        <taxon>Methanobacteriota</taxon>
        <taxon>Stenosarchaea group</taxon>
        <taxon>Halobacteria</taxon>
        <taxon>Halobacteriales</taxon>
        <taxon>Haloferacaceae</taxon>
        <taxon>Halorubrum</taxon>
    </lineage>
</organism>
<keyword evidence="2 6" id="KW-0489">Methyltransferase</keyword>
<comment type="catalytic activity">
    <reaction evidence="4">
        <text>a 2'-deoxyadenosine in DNA + S-adenosyl-L-methionine = an N(6)-methyl-2'-deoxyadenosine in DNA + S-adenosyl-L-homocysteine + H(+)</text>
        <dbReference type="Rhea" id="RHEA:15197"/>
        <dbReference type="Rhea" id="RHEA-COMP:12418"/>
        <dbReference type="Rhea" id="RHEA-COMP:12419"/>
        <dbReference type="ChEBI" id="CHEBI:15378"/>
        <dbReference type="ChEBI" id="CHEBI:57856"/>
        <dbReference type="ChEBI" id="CHEBI:59789"/>
        <dbReference type="ChEBI" id="CHEBI:90615"/>
        <dbReference type="ChEBI" id="CHEBI:90616"/>
        <dbReference type="EC" id="2.1.1.72"/>
    </reaction>
</comment>
<dbReference type="InterPro" id="IPR029063">
    <property type="entry name" value="SAM-dependent_MTases_sf"/>
</dbReference>
<feature type="non-terminal residue" evidence="6">
    <location>
        <position position="653"/>
    </location>
</feature>
<evidence type="ECO:0000256" key="2">
    <source>
        <dbReference type="ARBA" id="ARBA00022603"/>
    </source>
</evidence>
<proteinExistence type="predicted"/>
<protein>
    <recommendedName>
        <fullName evidence="1">site-specific DNA-methyltransferase (adenine-specific)</fullName>
        <ecNumber evidence="1">2.1.1.72</ecNumber>
    </recommendedName>
</protein>
<dbReference type="PANTHER" id="PTHR33841">
    <property type="entry name" value="DNA METHYLTRANSFERASE YEEA-RELATED"/>
    <property type="match status" value="1"/>
</dbReference>
<evidence type="ECO:0000313" key="6">
    <source>
        <dbReference type="EMBL" id="MFC6771618.1"/>
    </source>
</evidence>
<dbReference type="Gene3D" id="3.40.50.150">
    <property type="entry name" value="Vaccinia Virus protein VP39"/>
    <property type="match status" value="1"/>
</dbReference>
<evidence type="ECO:0000256" key="3">
    <source>
        <dbReference type="ARBA" id="ARBA00022679"/>
    </source>
</evidence>
<keyword evidence="3 6" id="KW-0808">Transferase</keyword>
<sequence>MSYRRAYEYMPEYYVNFFESCIRSIKEDGRVGMLVPRSFLFNQTLESFRSDFVGEGGSFDFLAEFGYGVLDNATVGTAGTIVRKGSQKETDGTFIRLHDINKEDKEKIYLNSAFNSVEEDIKRVFRVSLDEFQQIPGTPICYSLPSKARELHNTNLKIDPSVPGIEGTGVSDVKVGMQTGNNQRYVRKHWELTESGSRPFTNAGGDVWVLPQVDEMINWEQNGKRIARNSSARFQNSKYYEREGLTWAYIKRTGRRFGYYPKGGVFGHASNMLFAEDGLSPWLLLGALNSDLFHGLMLCLTPERRWESGYIGRLPWFRQLEKSEELEKKVQEQYELFIQQRVHDINSPYYIGPELLPNSKNNDFWYSTHEHAKLVSIEPGELFQTGVAKNTLTELAQQAENSERSRREQIENLAHEIDSEIFETLNVPSTVQDQIRQEIWLRTVEDPEDRIVGEAVEITENSEEFEEMVKDLIHHFTLVALQENSDGVIPISDVNSENNLLDEIINQFEQSFGEDADDRLIEADRVLGSRSPDEEAYPNLRAWLEDDLFDYHVSTFDRTPILWRLTSTRLVSDPTGEGFACLLDYHQLDDGLFDRLSNRYLEPRKALLRERRSAANRRRNDESLPTSEQAAAAETYTRCESGLEQIAVLEDRF</sequence>